<organism evidence="1 2">
    <name type="scientific">Cetraspora pellucida</name>
    <dbReference type="NCBI Taxonomy" id="1433469"/>
    <lineage>
        <taxon>Eukaryota</taxon>
        <taxon>Fungi</taxon>
        <taxon>Fungi incertae sedis</taxon>
        <taxon>Mucoromycota</taxon>
        <taxon>Glomeromycotina</taxon>
        <taxon>Glomeromycetes</taxon>
        <taxon>Diversisporales</taxon>
        <taxon>Gigasporaceae</taxon>
        <taxon>Cetraspora</taxon>
    </lineage>
</organism>
<accession>A0ACA9RD66</accession>
<dbReference type="Proteomes" id="UP000789366">
    <property type="component" value="Unassembled WGS sequence"/>
</dbReference>
<protein>
    <submittedName>
        <fullName evidence="1">16422_t:CDS:1</fullName>
    </submittedName>
</protein>
<feature type="non-terminal residue" evidence="1">
    <location>
        <position position="1"/>
    </location>
</feature>
<name>A0ACA9RD66_9GLOM</name>
<feature type="non-terminal residue" evidence="1">
    <location>
        <position position="69"/>
    </location>
</feature>
<dbReference type="EMBL" id="CAJVPW010064741">
    <property type="protein sequence ID" value="CAG8786251.1"/>
    <property type="molecule type" value="Genomic_DNA"/>
</dbReference>
<proteinExistence type="predicted"/>
<reference evidence="1" key="1">
    <citation type="submission" date="2021-06" db="EMBL/GenBank/DDBJ databases">
        <authorList>
            <person name="Kallberg Y."/>
            <person name="Tangrot J."/>
            <person name="Rosling A."/>
        </authorList>
    </citation>
    <scope>NUCLEOTIDE SEQUENCE</scope>
    <source>
        <strain evidence="1">28 12/20/2015</strain>
    </source>
</reference>
<evidence type="ECO:0000313" key="2">
    <source>
        <dbReference type="Proteomes" id="UP000789366"/>
    </source>
</evidence>
<sequence length="69" mass="7813">KNIQSIGSKFQRLSSEMLKEIKFLTNIGCGAGLIIHGLQEHFPDATDAAITYEKLMQLQHEEHGWFVNV</sequence>
<evidence type="ECO:0000313" key="1">
    <source>
        <dbReference type="EMBL" id="CAG8786251.1"/>
    </source>
</evidence>
<comment type="caution">
    <text evidence="1">The sequence shown here is derived from an EMBL/GenBank/DDBJ whole genome shotgun (WGS) entry which is preliminary data.</text>
</comment>
<keyword evidence="2" id="KW-1185">Reference proteome</keyword>
<gene>
    <name evidence="1" type="ORF">SPELUC_LOCUS16818</name>
</gene>